<organism evidence="1 2">
    <name type="scientific">Aquamicrobium phage P14</name>
    <dbReference type="NCBI Taxonomy" id="1927013"/>
    <lineage>
        <taxon>Viruses</taxon>
        <taxon>Duplodnaviria</taxon>
        <taxon>Heunggongvirae</taxon>
        <taxon>Uroviricota</taxon>
        <taxon>Caudoviricetes</taxon>
        <taxon>Autographivirales</taxon>
        <taxon>Autonotataviridae</taxon>
        <taxon>Aqualcavirus</taxon>
        <taxon>Aqualcavirus P14</taxon>
    </lineage>
</organism>
<name>A0A1L5C039_9CAUD</name>
<keyword evidence="2" id="KW-1185">Reference proteome</keyword>
<dbReference type="Proteomes" id="UP000225023">
    <property type="component" value="Segment"/>
</dbReference>
<accession>A0A1L5C039</accession>
<evidence type="ECO:0000313" key="1">
    <source>
        <dbReference type="EMBL" id="APL99469.1"/>
    </source>
</evidence>
<evidence type="ECO:0000313" key="2">
    <source>
        <dbReference type="Proteomes" id="UP000225023"/>
    </source>
</evidence>
<dbReference type="EMBL" id="KX660669">
    <property type="protein sequence ID" value="APL99469.1"/>
    <property type="molecule type" value="Genomic_DNA"/>
</dbReference>
<protein>
    <submittedName>
        <fullName evidence="1">Uncharacterized protein</fullName>
    </submittedName>
</protein>
<sequence length="63" mass="6881">MFTVFLLVVLCIGPEQCGEFRVASWQVSTKSEQVEAMAECNLRAAFMGRVHEVEAGCAVGRTS</sequence>
<reference evidence="2" key="1">
    <citation type="journal article" date="2017" name="Genes (Basel)">
        <title>Genome Analysis of a Novel Broad Host Range Proteobacteria Phage Isolated from a Bioreactor Treating Industrial Wastewater.</title>
        <authorList>
            <person name="de Leeuw M."/>
            <person name="Baron M."/>
            <person name="Brenner A."/>
            <person name="Kushmaro A."/>
        </authorList>
    </citation>
    <scope>NUCLEOTIDE SEQUENCE [LARGE SCALE GENOMIC DNA]</scope>
</reference>
<proteinExistence type="predicted"/>
<gene>
    <name evidence="1" type="ORF">BB738_0110</name>
</gene>